<dbReference type="InterPro" id="IPR018511">
    <property type="entry name" value="Hemolysin-typ_Ca-bd_CS"/>
</dbReference>
<dbReference type="Pfam" id="PF00353">
    <property type="entry name" value="HemolysinCabind"/>
    <property type="match status" value="1"/>
</dbReference>
<dbReference type="SUPFAM" id="SSF51120">
    <property type="entry name" value="beta-Roll"/>
    <property type="match status" value="1"/>
</dbReference>
<organism evidence="2 3">
    <name type="scientific">Enterobacter cloacae subsp. cloacae (strain ATCC 13047 / DSM 30054 / NBRC 13535 / NCTC 10005 / WDCM 00083 / NCDC 279-56)</name>
    <dbReference type="NCBI Taxonomy" id="716541"/>
    <lineage>
        <taxon>Bacteria</taxon>
        <taxon>Pseudomonadati</taxon>
        <taxon>Pseudomonadota</taxon>
        <taxon>Gammaproteobacteria</taxon>
        <taxon>Enterobacterales</taxon>
        <taxon>Enterobacteriaceae</taxon>
        <taxon>Enterobacter</taxon>
        <taxon>Enterobacter cloacae complex</taxon>
    </lineage>
</organism>
<dbReference type="InterPro" id="IPR029058">
    <property type="entry name" value="AB_hydrolase_fold"/>
</dbReference>
<dbReference type="Gene3D" id="2.150.10.10">
    <property type="entry name" value="Serralysin-like metalloprotease, C-terminal"/>
    <property type="match status" value="1"/>
</dbReference>
<name>A0A0H3CJJ6_ENTCC</name>
<evidence type="ECO:0000313" key="2">
    <source>
        <dbReference type="EMBL" id="ADF61332.1"/>
    </source>
</evidence>
<dbReference type="EMBL" id="CP001918">
    <property type="protein sequence ID" value="ADF61332.1"/>
    <property type="molecule type" value="Genomic_DNA"/>
</dbReference>
<dbReference type="Gene3D" id="3.40.50.1820">
    <property type="entry name" value="alpha/beta hydrolase"/>
    <property type="match status" value="1"/>
</dbReference>
<dbReference type="GO" id="GO:0005509">
    <property type="term" value="F:calcium ion binding"/>
    <property type="evidence" value="ECO:0007669"/>
    <property type="project" value="InterPro"/>
</dbReference>
<sequence>MPVFDYQGEKNTQLIKDALTIESINFGAATYADYTYTEENGWKVLDGTTLNYSGCTNPYGAFYGESLLETSAECNVMGKYDANGKLVNIGISFWGTGTYASAPSLQHTINTAMDTVSDVLSALVDGYADNYVLNAYKNLMSSVAAFATANGLTGNDIIITGHSLGGLAVNSMATLSAQGQWGGFFEDASYVAFASPTQNLADDKVLNIGYENDPVFRVLTGHSLTLDSLFNHDTPLETCTNNIVSFNDYYAGLTNDCKIFSIANMASWAGHSGQGYTDGALRIMDSEIYDFTHQNYNIIVSNLSEAYRSTTWVSDLNKSVTHVGSTFIIGTETNDLLQGGKGNDYLCGGGGDDSFKDHSGYNVIYGGAGTNTYVTECHIADFTFSHDAEGTLYFKYSTGDITRAEDIHYVNADHTLFSLFGININQNATWQVTDYGLEGDSGSIAYAKSYYAGKENSFTISTASNDSWFYSGANDSEISVNGNNNNVVSGYADDAIHLNGSENTLLFYGDFGHDTVYNLSASDSLIFMANQNIADNDSYLNHLSFEGDNALLTYGDSSVTLVGVNTDMLSQMHIAVA</sequence>
<dbReference type="eggNOG" id="COG2931">
    <property type="taxonomic scope" value="Bacteria"/>
</dbReference>
<dbReference type="PRINTS" id="PR00313">
    <property type="entry name" value="CABNDNGRPT"/>
</dbReference>
<dbReference type="HOGENOM" id="CLU_030179_0_0_6"/>
<dbReference type="InterPro" id="IPR011049">
    <property type="entry name" value="Serralysin-like_metalloprot_C"/>
</dbReference>
<dbReference type="RefSeq" id="WP_013096401.1">
    <property type="nucleotide sequence ID" value="NC_014121.1"/>
</dbReference>
<gene>
    <name evidence="2" type="ordered locus">ECL_01774</name>
</gene>
<accession>A0A0H3CJJ6</accession>
<reference evidence="2 3" key="1">
    <citation type="journal article" date="2010" name="J. Bacteriol.">
        <title>Complete genome sequence of Enterobacter cloacae subsp. cloacae type strain ATCC 13047.</title>
        <authorList>
            <person name="Ren Y."/>
            <person name="Ren Y."/>
            <person name="Zhou Z."/>
            <person name="Guo X."/>
            <person name="Li Y."/>
            <person name="Feng L."/>
            <person name="Wang L."/>
        </authorList>
    </citation>
    <scope>NUCLEOTIDE SEQUENCE [LARGE SCALE GENOMIC DNA]</scope>
    <source>
        <strain evidence="3">ATCC 13047 / DSM 30054 / NBRC 13535 / NCTC 10005 / WDCM 00083 / NCDC 279-56</strain>
    </source>
</reference>
<dbReference type="InterPro" id="IPR001343">
    <property type="entry name" value="Hemolysn_Ca-bd"/>
</dbReference>
<dbReference type="STRING" id="716541.ECL_01774"/>
<protein>
    <submittedName>
        <fullName evidence="2">Putative extracellular lipase</fullName>
    </submittedName>
</protein>
<dbReference type="EnsemblBacteria" id="ADF61332">
    <property type="protein sequence ID" value="ADF61332"/>
    <property type="gene ID" value="ECL_01774"/>
</dbReference>
<keyword evidence="3" id="KW-1185">Reference proteome</keyword>
<dbReference type="Proteomes" id="UP000002363">
    <property type="component" value="Chromosome"/>
</dbReference>
<dbReference type="SUPFAM" id="SSF53474">
    <property type="entry name" value="alpha/beta-Hydrolases"/>
    <property type="match status" value="1"/>
</dbReference>
<dbReference type="KEGG" id="enc:ECL_01774"/>
<dbReference type="AlphaFoldDB" id="A0A0H3CJJ6"/>
<evidence type="ECO:0000256" key="1">
    <source>
        <dbReference type="ARBA" id="ARBA00022837"/>
    </source>
</evidence>
<evidence type="ECO:0000313" key="3">
    <source>
        <dbReference type="Proteomes" id="UP000002363"/>
    </source>
</evidence>
<dbReference type="PATRIC" id="fig|716541.4.peg.1979"/>
<dbReference type="PROSITE" id="PS00330">
    <property type="entry name" value="HEMOLYSIN_CALCIUM"/>
    <property type="match status" value="1"/>
</dbReference>
<keyword evidence="1" id="KW-0106">Calcium</keyword>
<proteinExistence type="predicted"/>
<dbReference type="OrthoDB" id="7010652at2"/>